<sequence>MSARNLSPRASARFIVSILLLGFLAGCAQTGHQIGYSVNVCCPGDYASYESYGLQTQDIPGFLSEYVVAELDAALQEKGLVRNDRLNDVVVTLSYRHVNLNPDQQDIDPFERRIEEDVMLRYVATLLIDIAESDSGNIVWSGQINRIHTVLPGEYMHEDNARPEFREAFHQVLSSYPALNQ</sequence>
<reference evidence="1 2" key="1">
    <citation type="submission" date="2015-11" db="EMBL/GenBank/DDBJ databases">
        <authorList>
            <person name="Zhang Y."/>
            <person name="Guo Z."/>
        </authorList>
    </citation>
    <scope>NUCLEOTIDE SEQUENCE [LARGE SCALE GENOMIC DNA]</scope>
    <source>
        <strain evidence="1 2">KCTC 32221</strain>
    </source>
</reference>
<evidence type="ECO:0000313" key="2">
    <source>
        <dbReference type="Proteomes" id="UP000065641"/>
    </source>
</evidence>
<gene>
    <name evidence="1" type="ORF">PS2015_2122</name>
</gene>
<evidence type="ECO:0008006" key="3">
    <source>
        <dbReference type="Google" id="ProtNLM"/>
    </source>
</evidence>
<dbReference type="KEGG" id="pspi:PS2015_2122"/>
<dbReference type="Proteomes" id="UP000065641">
    <property type="component" value="Chromosome"/>
</dbReference>
<accession>A0A0S2KEL7</accession>
<keyword evidence="2" id="KW-1185">Reference proteome</keyword>
<name>A0A0S2KEL7_9GAMM</name>
<protein>
    <recommendedName>
        <fullName evidence="3">DUF4136 domain-containing protein</fullName>
    </recommendedName>
</protein>
<dbReference type="EMBL" id="CP013189">
    <property type="protein sequence ID" value="ALO46760.1"/>
    <property type="molecule type" value="Genomic_DNA"/>
</dbReference>
<dbReference type="STRING" id="1249552.PS2015_2122"/>
<dbReference type="PROSITE" id="PS51257">
    <property type="entry name" value="PROKAR_LIPOPROTEIN"/>
    <property type="match status" value="1"/>
</dbReference>
<dbReference type="AlphaFoldDB" id="A0A0S2KEL7"/>
<organism evidence="1 2">
    <name type="scientific">Pseudohongiella spirulinae</name>
    <dbReference type="NCBI Taxonomy" id="1249552"/>
    <lineage>
        <taxon>Bacteria</taxon>
        <taxon>Pseudomonadati</taxon>
        <taxon>Pseudomonadota</taxon>
        <taxon>Gammaproteobacteria</taxon>
        <taxon>Pseudomonadales</taxon>
        <taxon>Pseudohongiellaceae</taxon>
        <taxon>Pseudohongiella</taxon>
    </lineage>
</organism>
<evidence type="ECO:0000313" key="1">
    <source>
        <dbReference type="EMBL" id="ALO46760.1"/>
    </source>
</evidence>
<proteinExistence type="predicted"/>